<dbReference type="CDD" id="cd16147">
    <property type="entry name" value="G6S"/>
    <property type="match status" value="1"/>
</dbReference>
<dbReference type="EMBL" id="CZKA01000004">
    <property type="protein sequence ID" value="CUR54101.1"/>
    <property type="molecule type" value="Genomic_DNA"/>
</dbReference>
<keyword evidence="4" id="KW-0325">Glycoprotein</keyword>
<dbReference type="InterPro" id="IPR000917">
    <property type="entry name" value="Sulfatase_N"/>
</dbReference>
<dbReference type="InterPro" id="IPR017850">
    <property type="entry name" value="Alkaline_phosphatase_core_sf"/>
</dbReference>
<dbReference type="InterPro" id="IPR024607">
    <property type="entry name" value="Sulfatase_CS"/>
</dbReference>
<evidence type="ECO:0000259" key="5">
    <source>
        <dbReference type="Pfam" id="PF00884"/>
    </source>
</evidence>
<gene>
    <name evidence="6" type="ORF">NOCA2120134</name>
</gene>
<dbReference type="GO" id="GO:0030203">
    <property type="term" value="P:glycosaminoglycan metabolic process"/>
    <property type="evidence" value="ECO:0007669"/>
    <property type="project" value="InterPro"/>
</dbReference>
<dbReference type="PIRSF" id="PIRSF036666">
    <property type="entry name" value="G6S"/>
    <property type="match status" value="1"/>
</dbReference>
<dbReference type="GO" id="GO:0008449">
    <property type="term" value="F:N-acetylglucosamine-6-sulfatase activity"/>
    <property type="evidence" value="ECO:0007669"/>
    <property type="project" value="UniProtKB-EC"/>
</dbReference>
<sequence length="487" mass="52961">MAQTRWRVVTASVLVALVAGVLITAERPGPAAKAVPAASASSRPNIVLVLTDDLSRDLVAHMPAVLRMKRAGLSAQRYIISNSLCCPSRASLLTGRYSHNTGIYTNQPPNGGFRTFRDNGSEDSTVATDLQAAGYRTGFFGKYLNGYGVKDGYVPPGWSRWVSTGHGYEGFDYTLNVDGELRSHGSRPADYLTDVLGRQAETFVRASVDAGQPFFAEISTFTPHTPVVPAPRHAKLFPRIKAPRGAAFDVKVARAPDWLDVPRLSARDKRMIDTRFRKRLRAVQAIDELVAGLRSTLREQGVSRDTYVVFTSDNGYHLGQHRLRGGKMTAFDTDVRVPLVVIGPGVAPDVSDSSLTQNIDLRPTFDEIAGTPVPREVDGVSLLDQWQGGAPGERDFALIEHDGPVPTGDPDVQPRLAGPPTAYAALRGPWSTYVENATGEREYYELGSDPAQNLNIYDSLSAEFQQTLHLRLTRLSACAGASCRAQP</sequence>
<evidence type="ECO:0000256" key="3">
    <source>
        <dbReference type="ARBA" id="ARBA00022801"/>
    </source>
</evidence>
<evidence type="ECO:0000313" key="6">
    <source>
        <dbReference type="EMBL" id="CUR54101.1"/>
    </source>
</evidence>
<protein>
    <submittedName>
        <fullName evidence="6">Putative Sulfatase</fullName>
        <ecNumber evidence="6">3.1.6.14</ecNumber>
    </submittedName>
</protein>
<dbReference type="InterPro" id="IPR012251">
    <property type="entry name" value="GlcNAc_6-SO4ase"/>
</dbReference>
<evidence type="ECO:0000256" key="1">
    <source>
        <dbReference type="ARBA" id="ARBA00008779"/>
    </source>
</evidence>
<feature type="domain" description="Sulfatase N-terminal" evidence="5">
    <location>
        <begin position="44"/>
        <end position="370"/>
    </location>
</feature>
<dbReference type="PANTHER" id="PTHR43108">
    <property type="entry name" value="N-ACETYLGLUCOSAMINE-6-SULFATASE FAMILY MEMBER"/>
    <property type="match status" value="1"/>
</dbReference>
<organism evidence="6">
    <name type="scientific">metagenome</name>
    <dbReference type="NCBI Taxonomy" id="256318"/>
    <lineage>
        <taxon>unclassified sequences</taxon>
        <taxon>metagenomes</taxon>
    </lineage>
</organism>
<dbReference type="PANTHER" id="PTHR43108:SF8">
    <property type="entry name" value="SD21168P"/>
    <property type="match status" value="1"/>
</dbReference>
<evidence type="ECO:0000256" key="2">
    <source>
        <dbReference type="ARBA" id="ARBA00022729"/>
    </source>
</evidence>
<keyword evidence="3 6" id="KW-0378">Hydrolase</keyword>
<dbReference type="PROSITE" id="PS00523">
    <property type="entry name" value="SULFATASE_1"/>
    <property type="match status" value="1"/>
</dbReference>
<evidence type="ECO:0000256" key="4">
    <source>
        <dbReference type="ARBA" id="ARBA00023180"/>
    </source>
</evidence>
<comment type="similarity">
    <text evidence="1">Belongs to the sulfatase family.</text>
</comment>
<dbReference type="Gene3D" id="3.40.720.10">
    <property type="entry name" value="Alkaline Phosphatase, subunit A"/>
    <property type="match status" value="1"/>
</dbReference>
<reference evidence="6" key="1">
    <citation type="submission" date="2015-08" db="EMBL/GenBank/DDBJ databases">
        <authorList>
            <person name="Babu N.S."/>
            <person name="Beckwith C.J."/>
            <person name="Beseler K.G."/>
            <person name="Brison A."/>
            <person name="Carone J.V."/>
            <person name="Caskin T.P."/>
            <person name="Diamond M."/>
            <person name="Durham M.E."/>
            <person name="Foxe J.M."/>
            <person name="Go M."/>
            <person name="Henderson B.A."/>
            <person name="Jones I.B."/>
            <person name="McGettigan J.A."/>
            <person name="Micheletti S.J."/>
            <person name="Nasrallah M.E."/>
            <person name="Ortiz D."/>
            <person name="Piller C.R."/>
            <person name="Privatt S.R."/>
            <person name="Schneider S.L."/>
            <person name="Sharp S."/>
            <person name="Smith T.C."/>
            <person name="Stanton J.D."/>
            <person name="Ullery H.E."/>
            <person name="Wilson R.J."/>
            <person name="Serrano M.G."/>
            <person name="Buck G."/>
            <person name="Lee V."/>
            <person name="Wang Y."/>
            <person name="Carvalho R."/>
            <person name="Voegtly L."/>
            <person name="Shi R."/>
            <person name="Duckworth R."/>
            <person name="Johnson A."/>
            <person name="Loviza R."/>
            <person name="Walstead R."/>
            <person name="Shah Z."/>
            <person name="Kiflezghi M."/>
            <person name="Wade K."/>
            <person name="Ball S.L."/>
            <person name="Bradley K.W."/>
            <person name="Asai D.J."/>
            <person name="Bowman C.A."/>
            <person name="Russell D.A."/>
            <person name="Pope W.H."/>
            <person name="Jacobs-Sera D."/>
            <person name="Hendrix R.W."/>
            <person name="Hatfull G.F."/>
        </authorList>
    </citation>
    <scope>NUCLEOTIDE SEQUENCE</scope>
</reference>
<keyword evidence="2" id="KW-0732">Signal</keyword>
<name>A0A2P2BWG7_9ZZZZ</name>
<dbReference type="Pfam" id="PF00884">
    <property type="entry name" value="Sulfatase"/>
    <property type="match status" value="1"/>
</dbReference>
<dbReference type="EC" id="3.1.6.14" evidence="6"/>
<dbReference type="SUPFAM" id="SSF53649">
    <property type="entry name" value="Alkaline phosphatase-like"/>
    <property type="match status" value="1"/>
</dbReference>
<accession>A0A2P2BWG7</accession>
<dbReference type="AlphaFoldDB" id="A0A2P2BWG7"/>
<proteinExistence type="inferred from homology"/>